<proteinExistence type="inferred from homology"/>
<name>A0A229SBX3_9PSEU</name>
<dbReference type="OrthoDB" id="9779041at2"/>
<dbReference type="Proteomes" id="UP000215223">
    <property type="component" value="Unassembled WGS sequence"/>
</dbReference>
<dbReference type="Gene3D" id="3.40.50.720">
    <property type="entry name" value="NAD(P)-binding Rossmann-like Domain"/>
    <property type="match status" value="1"/>
</dbReference>
<dbReference type="AlphaFoldDB" id="A0A229SBX3"/>
<dbReference type="InterPro" id="IPR001509">
    <property type="entry name" value="Epimerase_deHydtase"/>
</dbReference>
<dbReference type="PANTHER" id="PTHR43000">
    <property type="entry name" value="DTDP-D-GLUCOSE 4,6-DEHYDRATASE-RELATED"/>
    <property type="match status" value="1"/>
</dbReference>
<accession>A0A229SBX3</accession>
<evidence type="ECO:0000256" key="1">
    <source>
        <dbReference type="ARBA" id="ARBA00007637"/>
    </source>
</evidence>
<dbReference type="Pfam" id="PF01370">
    <property type="entry name" value="Epimerase"/>
    <property type="match status" value="1"/>
</dbReference>
<sequence>MMGDTLVTGAAGFIGSWLARRLLDQGHAVLTIDNLSSGDIDNIPERCERIIGDVSDPAVIARLDGRTFDAIYHIAGQSGGIPSFDDPVSDLNSNVASTLLLLDYAYRAKCPVFVYASSMSVYGDQELMPVVETAPTVPKSFYAVGKLASEQYMRLYAERGLACTVLRFNNTYGPGQSLANLRQGMVSIFLGQALSSRRIHVKGSPDRFRDFVHISDAVESLVLAGAPTHGARFTVYNVATTHKTTVRELVETIRGNLPFPVEVCYEGSTPGDQFGIYCSYKRIHADLGWSPTVSLTEGIANTVAWALATQMSGRLR</sequence>
<comment type="caution">
    <text evidence="3">The sequence shown here is derived from an EMBL/GenBank/DDBJ whole genome shotgun (WGS) entry which is preliminary data.</text>
</comment>
<feature type="domain" description="NAD-dependent epimerase/dehydratase" evidence="2">
    <location>
        <begin position="6"/>
        <end position="239"/>
    </location>
</feature>
<dbReference type="InterPro" id="IPR036291">
    <property type="entry name" value="NAD(P)-bd_dom_sf"/>
</dbReference>
<keyword evidence="4" id="KW-1185">Reference proteome</keyword>
<organism evidence="3 4">
    <name type="scientific">Amycolatopsis thailandensis</name>
    <dbReference type="NCBI Taxonomy" id="589330"/>
    <lineage>
        <taxon>Bacteria</taxon>
        <taxon>Bacillati</taxon>
        <taxon>Actinomycetota</taxon>
        <taxon>Actinomycetes</taxon>
        <taxon>Pseudonocardiales</taxon>
        <taxon>Pseudonocardiaceae</taxon>
        <taxon>Amycolatopsis</taxon>
    </lineage>
</organism>
<reference evidence="3 4" key="1">
    <citation type="submission" date="2017-07" db="EMBL/GenBank/DDBJ databases">
        <title>Amycolatopsis thailandensis Genome sequencing and assembly.</title>
        <authorList>
            <person name="Kaur N."/>
            <person name="Mayilraj S."/>
        </authorList>
    </citation>
    <scope>NUCLEOTIDE SEQUENCE [LARGE SCALE GENOMIC DNA]</scope>
    <source>
        <strain evidence="3 4">JCM 16380</strain>
    </source>
</reference>
<comment type="similarity">
    <text evidence="1">Belongs to the NAD(P)-dependent epimerase/dehydratase family.</text>
</comment>
<protein>
    <submittedName>
        <fullName evidence="3">NAD-dependent epimerase</fullName>
    </submittedName>
</protein>
<dbReference type="SUPFAM" id="SSF51735">
    <property type="entry name" value="NAD(P)-binding Rossmann-fold domains"/>
    <property type="match status" value="1"/>
</dbReference>
<evidence type="ECO:0000259" key="2">
    <source>
        <dbReference type="Pfam" id="PF01370"/>
    </source>
</evidence>
<evidence type="ECO:0000313" key="3">
    <source>
        <dbReference type="EMBL" id="OXM56084.1"/>
    </source>
</evidence>
<evidence type="ECO:0000313" key="4">
    <source>
        <dbReference type="Proteomes" id="UP000215223"/>
    </source>
</evidence>
<dbReference type="EMBL" id="NMQT01000051">
    <property type="protein sequence ID" value="OXM56084.1"/>
    <property type="molecule type" value="Genomic_DNA"/>
</dbReference>
<gene>
    <name evidence="3" type="ORF">CFP71_14730</name>
</gene>